<dbReference type="GO" id="GO:0005524">
    <property type="term" value="F:ATP binding"/>
    <property type="evidence" value="ECO:0007669"/>
    <property type="project" value="UniProtKB-KW"/>
</dbReference>
<evidence type="ECO:0000313" key="8">
    <source>
        <dbReference type="EMBL" id="POG72752.1"/>
    </source>
</evidence>
<feature type="domain" description="Protein kinase" evidence="7">
    <location>
        <begin position="1"/>
        <end position="368"/>
    </location>
</feature>
<dbReference type="VEuPathDB" id="FungiDB:RhiirFUN_022853"/>
<evidence type="ECO:0000256" key="6">
    <source>
        <dbReference type="SAM" id="MobiDB-lite"/>
    </source>
</evidence>
<name>A0A2P4Q578_RHIID</name>
<dbReference type="Proteomes" id="UP000018888">
    <property type="component" value="Unassembled WGS sequence"/>
</dbReference>
<evidence type="ECO:0000256" key="3">
    <source>
        <dbReference type="ARBA" id="ARBA00022741"/>
    </source>
</evidence>
<dbReference type="GO" id="GO:0006955">
    <property type="term" value="P:immune response"/>
    <property type="evidence" value="ECO:0007669"/>
    <property type="project" value="TreeGrafter"/>
</dbReference>
<dbReference type="PANTHER" id="PTHR46716:SF1">
    <property type="entry name" value="MITOGEN-ACTIVATED PROTEIN KINASE KINASE KINASE 7"/>
    <property type="match status" value="1"/>
</dbReference>
<keyword evidence="3" id="KW-0547">Nucleotide-binding</keyword>
<evidence type="ECO:0000259" key="7">
    <source>
        <dbReference type="PROSITE" id="PS50011"/>
    </source>
</evidence>
<evidence type="ECO:0000256" key="4">
    <source>
        <dbReference type="ARBA" id="ARBA00022777"/>
    </source>
</evidence>
<dbReference type="GO" id="GO:0007254">
    <property type="term" value="P:JNK cascade"/>
    <property type="evidence" value="ECO:0007669"/>
    <property type="project" value="TreeGrafter"/>
</dbReference>
<proteinExistence type="predicted"/>
<dbReference type="PROSITE" id="PS50011">
    <property type="entry name" value="PROTEIN_KINASE_DOM"/>
    <property type="match status" value="1"/>
</dbReference>
<dbReference type="InterPro" id="IPR011009">
    <property type="entry name" value="Kinase-like_dom_sf"/>
</dbReference>
<feature type="compositionally biased region" description="Acidic residues" evidence="6">
    <location>
        <begin position="453"/>
        <end position="466"/>
    </location>
</feature>
<accession>A0A2P4Q578</accession>
<reference evidence="8 9" key="2">
    <citation type="journal article" date="2018" name="New Phytol.">
        <title>High intraspecific genome diversity in the model arbuscular mycorrhizal symbiont Rhizophagus irregularis.</title>
        <authorList>
            <person name="Chen E.C.H."/>
            <person name="Morin E."/>
            <person name="Beaudet D."/>
            <person name="Noel J."/>
            <person name="Yildirir G."/>
            <person name="Ndikumana S."/>
            <person name="Charron P."/>
            <person name="St-Onge C."/>
            <person name="Giorgi J."/>
            <person name="Kruger M."/>
            <person name="Marton T."/>
            <person name="Ropars J."/>
            <person name="Grigoriev I.V."/>
            <person name="Hainaut M."/>
            <person name="Henrissat B."/>
            <person name="Roux C."/>
            <person name="Martin F."/>
            <person name="Corradi N."/>
        </authorList>
    </citation>
    <scope>NUCLEOTIDE SEQUENCE [LARGE SCALE GENOMIC DNA]</scope>
    <source>
        <strain evidence="8 9">DAOM 197198</strain>
    </source>
</reference>
<dbReference type="Gene3D" id="1.10.510.10">
    <property type="entry name" value="Transferase(Phosphotransferase) domain 1"/>
    <property type="match status" value="1"/>
</dbReference>
<comment type="caution">
    <text evidence="8">The sequence shown here is derived from an EMBL/GenBank/DDBJ whole genome shotgun (WGS) entry which is preliminary data.</text>
</comment>
<keyword evidence="4" id="KW-0418">Kinase</keyword>
<evidence type="ECO:0000313" key="9">
    <source>
        <dbReference type="Proteomes" id="UP000018888"/>
    </source>
</evidence>
<evidence type="ECO:0000256" key="2">
    <source>
        <dbReference type="ARBA" id="ARBA00022679"/>
    </source>
</evidence>
<dbReference type="AlphaFoldDB" id="A0A2P4Q578"/>
<keyword evidence="2" id="KW-0808">Transferase</keyword>
<keyword evidence="9" id="KW-1185">Reference proteome</keyword>
<protein>
    <submittedName>
        <fullName evidence="8">Kinase-like domain-containing protein</fullName>
    </submittedName>
</protein>
<evidence type="ECO:0000256" key="5">
    <source>
        <dbReference type="ARBA" id="ARBA00022840"/>
    </source>
</evidence>
<dbReference type="PANTHER" id="PTHR46716">
    <property type="entry name" value="MITOGEN-ACTIVATED PROTEIN KINASE KINASE KINASE 7"/>
    <property type="match status" value="1"/>
</dbReference>
<keyword evidence="5" id="KW-0067">ATP-binding</keyword>
<feature type="region of interest" description="Disordered" evidence="6">
    <location>
        <begin position="433"/>
        <end position="466"/>
    </location>
</feature>
<organism evidence="8 9">
    <name type="scientific">Rhizophagus irregularis (strain DAOM 181602 / DAOM 197198 / MUCL 43194)</name>
    <name type="common">Arbuscular mycorrhizal fungus</name>
    <name type="synonym">Glomus intraradices</name>
    <dbReference type="NCBI Taxonomy" id="747089"/>
    <lineage>
        <taxon>Eukaryota</taxon>
        <taxon>Fungi</taxon>
        <taxon>Fungi incertae sedis</taxon>
        <taxon>Mucoromycota</taxon>
        <taxon>Glomeromycotina</taxon>
        <taxon>Glomeromycetes</taxon>
        <taxon>Glomerales</taxon>
        <taxon>Glomeraceae</taxon>
        <taxon>Rhizophagus</taxon>
    </lineage>
</organism>
<sequence>MSRNRKVYDAINRAYLVVTYSKYGDDDIFSKYEFKKHIIKRDNSLTEDEKTEAIKILTRSYDENKILTNEGIKRFCEGCSQKCLATSYCEHCVRNYLEAKFSNWTSGNNNIDNIIKECQRKTQVPSKITEWIPYDKLKDIDYLTRGGFSEIFTAIWVDGRFIEWDSEKQQLKRSGQHKVVLKKLENFKSANQRWFEEAKLHLTMSNKWNMFVQCFGLTQDPSDGNYMLHSTKFIIHRDLHSGNILYTTRFSICDLGFSGPADKPLGSIYGNLPYIAPEVIGGKQTTKASDIYSVAMLMWEILSGRPPFVEREHNYYLAKDIINGIRPKIVPGTPLEYEDLMKQFHQFENLPEPRNATAEELEAFHSKPYDFDIPNNIEDFGKSVNQKDNVTKTLDNSKKDPSKVFNKLQISSKIDNVRNDYFREEIIQRQKKNVHINDDDEMHNNSNFHSEEQNELELPDDIDKEQ</sequence>
<evidence type="ECO:0000256" key="1">
    <source>
        <dbReference type="ARBA" id="ARBA00022527"/>
    </source>
</evidence>
<gene>
    <name evidence="8" type="ORF">GLOIN_2v1773392</name>
</gene>
<dbReference type="InterPro" id="IPR000719">
    <property type="entry name" value="Prot_kinase_dom"/>
</dbReference>
<reference evidence="8 9" key="1">
    <citation type="journal article" date="2013" name="Proc. Natl. Acad. Sci. U.S.A.">
        <title>Genome of an arbuscular mycorrhizal fungus provides insight into the oldest plant symbiosis.</title>
        <authorList>
            <person name="Tisserant E."/>
            <person name="Malbreil M."/>
            <person name="Kuo A."/>
            <person name="Kohler A."/>
            <person name="Symeonidi A."/>
            <person name="Balestrini R."/>
            <person name="Charron P."/>
            <person name="Duensing N."/>
            <person name="Frei Dit Frey N."/>
            <person name="Gianinazzi-Pearson V."/>
            <person name="Gilbert L.B."/>
            <person name="Handa Y."/>
            <person name="Herr J.R."/>
            <person name="Hijri M."/>
            <person name="Koul R."/>
            <person name="Kawaguchi M."/>
            <person name="Krajinski F."/>
            <person name="Lammers P.J."/>
            <person name="Masclaux F.G."/>
            <person name="Murat C."/>
            <person name="Morin E."/>
            <person name="Ndikumana S."/>
            <person name="Pagni M."/>
            <person name="Petitpierre D."/>
            <person name="Requena N."/>
            <person name="Rosikiewicz P."/>
            <person name="Riley R."/>
            <person name="Saito K."/>
            <person name="San Clemente H."/>
            <person name="Shapiro H."/>
            <person name="van Tuinen D."/>
            <person name="Becard G."/>
            <person name="Bonfante P."/>
            <person name="Paszkowski U."/>
            <person name="Shachar-Hill Y.Y."/>
            <person name="Tuskan G.A."/>
            <person name="Young P.W."/>
            <person name="Sanders I.R."/>
            <person name="Henrissat B."/>
            <person name="Rensing S.A."/>
            <person name="Grigoriev I.V."/>
            <person name="Corradi N."/>
            <person name="Roux C."/>
            <person name="Martin F."/>
        </authorList>
    </citation>
    <scope>NUCLEOTIDE SEQUENCE [LARGE SCALE GENOMIC DNA]</scope>
    <source>
        <strain evidence="8 9">DAOM 197198</strain>
    </source>
</reference>
<keyword evidence="1" id="KW-0723">Serine/threonine-protein kinase</keyword>
<dbReference type="GO" id="GO:0004709">
    <property type="term" value="F:MAP kinase kinase kinase activity"/>
    <property type="evidence" value="ECO:0007669"/>
    <property type="project" value="TreeGrafter"/>
</dbReference>
<dbReference type="SUPFAM" id="SSF56112">
    <property type="entry name" value="Protein kinase-like (PK-like)"/>
    <property type="match status" value="1"/>
</dbReference>
<dbReference type="EMBL" id="AUPC02000092">
    <property type="protein sequence ID" value="POG72752.1"/>
    <property type="molecule type" value="Genomic_DNA"/>
</dbReference>
<dbReference type="Pfam" id="PF00069">
    <property type="entry name" value="Pkinase"/>
    <property type="match status" value="1"/>
</dbReference>